<dbReference type="Proteomes" id="UP001148018">
    <property type="component" value="Unassembled WGS sequence"/>
</dbReference>
<evidence type="ECO:0000313" key="2">
    <source>
        <dbReference type="EMBL" id="KAJ3610245.1"/>
    </source>
</evidence>
<evidence type="ECO:0000256" key="1">
    <source>
        <dbReference type="ARBA" id="ARBA00009147"/>
    </source>
</evidence>
<reference evidence="2" key="1">
    <citation type="submission" date="2022-07" db="EMBL/GenBank/DDBJ databases">
        <title>Chromosome-level genome of Muraenolepis orangiensis.</title>
        <authorList>
            <person name="Kim J."/>
        </authorList>
    </citation>
    <scope>NUCLEOTIDE SEQUENCE</scope>
    <source>
        <strain evidence="2">KU_S4_2022</strain>
        <tissue evidence="2">Muscle</tissue>
    </source>
</reference>
<dbReference type="SUPFAM" id="SSF118375">
    <property type="entry name" value="Synuclein"/>
    <property type="match status" value="1"/>
</dbReference>
<comment type="caution">
    <text evidence="2">The sequence shown here is derived from an EMBL/GenBank/DDBJ whole genome shotgun (WGS) entry which is preliminary data.</text>
</comment>
<organism evidence="2 3">
    <name type="scientific">Muraenolepis orangiensis</name>
    <name type="common">Patagonian moray cod</name>
    <dbReference type="NCBI Taxonomy" id="630683"/>
    <lineage>
        <taxon>Eukaryota</taxon>
        <taxon>Metazoa</taxon>
        <taxon>Chordata</taxon>
        <taxon>Craniata</taxon>
        <taxon>Vertebrata</taxon>
        <taxon>Euteleostomi</taxon>
        <taxon>Actinopterygii</taxon>
        <taxon>Neopterygii</taxon>
        <taxon>Teleostei</taxon>
        <taxon>Neoteleostei</taxon>
        <taxon>Acanthomorphata</taxon>
        <taxon>Zeiogadaria</taxon>
        <taxon>Gadariae</taxon>
        <taxon>Gadiformes</taxon>
        <taxon>Muraenolepidoidei</taxon>
        <taxon>Muraenolepididae</taxon>
        <taxon>Muraenolepis</taxon>
    </lineage>
</organism>
<proteinExistence type="inferred from homology"/>
<sequence>MMLNNMSSLPVSCGLPVANKTTEQANIVADSAVTGANEVAQATVDGVENAALASGLVKAADPQVEGEADQKQEPVQTAS</sequence>
<protein>
    <submittedName>
        <fullName evidence="2">Uncharacterized protein</fullName>
    </submittedName>
</protein>
<dbReference type="PRINTS" id="PR01211">
    <property type="entry name" value="SYNUCLEIN"/>
</dbReference>
<dbReference type="EMBL" id="JANIIK010000038">
    <property type="protein sequence ID" value="KAJ3610245.1"/>
    <property type="molecule type" value="Genomic_DNA"/>
</dbReference>
<evidence type="ECO:0000313" key="3">
    <source>
        <dbReference type="Proteomes" id="UP001148018"/>
    </source>
</evidence>
<dbReference type="AlphaFoldDB" id="A0A9Q0EN15"/>
<dbReference type="InterPro" id="IPR001058">
    <property type="entry name" value="Synuclein"/>
</dbReference>
<dbReference type="OrthoDB" id="9942391at2759"/>
<comment type="similarity">
    <text evidence="1">Belongs to the synuclein family.</text>
</comment>
<accession>A0A9Q0EN15</accession>
<name>A0A9Q0EN15_9TELE</name>
<dbReference type="Gene3D" id="1.10.287.700">
    <property type="entry name" value="Helix hairpin bin"/>
    <property type="match status" value="1"/>
</dbReference>
<keyword evidence="3" id="KW-1185">Reference proteome</keyword>
<gene>
    <name evidence="2" type="ORF">NHX12_022339</name>
</gene>
<dbReference type="Pfam" id="PF01387">
    <property type="entry name" value="Synuclein"/>
    <property type="match status" value="1"/>
</dbReference>